<dbReference type="InterPro" id="IPR019734">
    <property type="entry name" value="TPR_rpt"/>
</dbReference>
<reference evidence="2" key="1">
    <citation type="journal article" date="2020" name="mSystems">
        <title>Genome- and Community-Level Interaction Insights into Carbon Utilization and Element Cycling Functions of Hydrothermarchaeota in Hydrothermal Sediment.</title>
        <authorList>
            <person name="Zhou Z."/>
            <person name="Liu Y."/>
            <person name="Xu W."/>
            <person name="Pan J."/>
            <person name="Luo Z.H."/>
            <person name="Li M."/>
        </authorList>
    </citation>
    <scope>NUCLEOTIDE SEQUENCE [LARGE SCALE GENOMIC DNA]</scope>
    <source>
        <strain evidence="2">HyVt-237</strain>
    </source>
</reference>
<gene>
    <name evidence="2" type="ORF">ENG67_02515</name>
</gene>
<feature type="repeat" description="TPR" evidence="1">
    <location>
        <begin position="4"/>
        <end position="37"/>
    </location>
</feature>
<protein>
    <submittedName>
        <fullName evidence="2">Tetratricopeptide repeat protein</fullName>
    </submittedName>
</protein>
<dbReference type="SUPFAM" id="SSF48452">
    <property type="entry name" value="TPR-like"/>
    <property type="match status" value="1"/>
</dbReference>
<evidence type="ECO:0000256" key="1">
    <source>
        <dbReference type="PROSITE-ProRule" id="PRU00339"/>
    </source>
</evidence>
<dbReference type="Gene3D" id="1.25.40.10">
    <property type="entry name" value="Tetratricopeptide repeat domain"/>
    <property type="match status" value="1"/>
</dbReference>
<dbReference type="AlphaFoldDB" id="A0A7C1BDR4"/>
<evidence type="ECO:0000313" key="2">
    <source>
        <dbReference type="EMBL" id="HDM90063.1"/>
    </source>
</evidence>
<dbReference type="EMBL" id="DRBW01000094">
    <property type="protein sequence ID" value="HDM90063.1"/>
    <property type="molecule type" value="Genomic_DNA"/>
</dbReference>
<feature type="repeat" description="TPR" evidence="1">
    <location>
        <begin position="38"/>
        <end position="71"/>
    </location>
</feature>
<dbReference type="SMART" id="SM00028">
    <property type="entry name" value="TPR"/>
    <property type="match status" value="2"/>
</dbReference>
<organism evidence="2">
    <name type="scientific">candidate division WOR-3 bacterium</name>
    <dbReference type="NCBI Taxonomy" id="2052148"/>
    <lineage>
        <taxon>Bacteria</taxon>
        <taxon>Bacteria division WOR-3</taxon>
    </lineage>
</organism>
<dbReference type="PROSITE" id="PS50005">
    <property type="entry name" value="TPR"/>
    <property type="match status" value="2"/>
</dbReference>
<dbReference type="InterPro" id="IPR011990">
    <property type="entry name" value="TPR-like_helical_dom_sf"/>
</dbReference>
<sequence length="84" mass="9959">MNDIEILLEKAKVYFLSQNYNEAEKLFLKILEIEPDNLDALYHLGVLKEVIHDIEGARKYFERVLEIDPENKEARERLDKLAEI</sequence>
<accession>A0A7C1BDR4</accession>
<dbReference type="Proteomes" id="UP000885931">
    <property type="component" value="Unassembled WGS sequence"/>
</dbReference>
<comment type="caution">
    <text evidence="2">The sequence shown here is derived from an EMBL/GenBank/DDBJ whole genome shotgun (WGS) entry which is preliminary data.</text>
</comment>
<name>A0A7C1BDR4_UNCW3</name>
<dbReference type="Pfam" id="PF13424">
    <property type="entry name" value="TPR_12"/>
    <property type="match status" value="1"/>
</dbReference>
<proteinExistence type="predicted"/>
<keyword evidence="1" id="KW-0802">TPR repeat</keyword>